<dbReference type="WBParaSite" id="RSKR_0000641900.1">
    <property type="protein sequence ID" value="RSKR_0000641900.1"/>
    <property type="gene ID" value="RSKR_0000641900"/>
</dbReference>
<name>A0AC35U0A5_9BILA</name>
<proteinExistence type="predicted"/>
<evidence type="ECO:0000313" key="1">
    <source>
        <dbReference type="Proteomes" id="UP000095286"/>
    </source>
</evidence>
<protein>
    <submittedName>
        <fullName evidence="2">Phosphoglycerate mutase family protein</fullName>
    </submittedName>
</protein>
<organism evidence="1 2">
    <name type="scientific">Rhabditophanes sp. KR3021</name>
    <dbReference type="NCBI Taxonomy" id="114890"/>
    <lineage>
        <taxon>Eukaryota</taxon>
        <taxon>Metazoa</taxon>
        <taxon>Ecdysozoa</taxon>
        <taxon>Nematoda</taxon>
        <taxon>Chromadorea</taxon>
        <taxon>Rhabditida</taxon>
        <taxon>Tylenchina</taxon>
        <taxon>Panagrolaimomorpha</taxon>
        <taxon>Strongyloidoidea</taxon>
        <taxon>Alloionematidae</taxon>
        <taxon>Rhabditophanes</taxon>
    </lineage>
</organism>
<evidence type="ECO:0000313" key="2">
    <source>
        <dbReference type="WBParaSite" id="RSKR_0000641900.1"/>
    </source>
</evidence>
<dbReference type="Proteomes" id="UP000095286">
    <property type="component" value="Unplaced"/>
</dbReference>
<sequence>MPRTIYIVRHCERIDNIDPRWRKKHPSFEEDNSPLSSRGRNVQAKELQKRFENIHLDHVFASPFDRTMETSSILIGNKDILIKPDPGLLEALYLCENPPSFWKVDKLKEKFPNTDTKYVPVFKTCPKEGGYGDEGCLPRVKKFIETVLDTVCVGENDTIVFVSHGSPIAAAHDHLARKWKYVGQATVSTFTEVGNMTGKFTMDSSNDASHMSDKSDLRAY</sequence>
<reference evidence="2" key="1">
    <citation type="submission" date="2016-11" db="UniProtKB">
        <authorList>
            <consortium name="WormBaseParasite"/>
        </authorList>
    </citation>
    <scope>IDENTIFICATION</scope>
    <source>
        <strain evidence="2">KR3021</strain>
    </source>
</reference>
<accession>A0AC35U0A5</accession>